<feature type="compositionally biased region" description="Low complexity" evidence="1">
    <location>
        <begin position="43"/>
        <end position="56"/>
    </location>
</feature>
<protein>
    <submittedName>
        <fullName evidence="2">Uncharacterized protein</fullName>
    </submittedName>
</protein>
<proteinExistence type="predicted"/>
<name>A0AA86W174_9FABA</name>
<dbReference type="Proteomes" id="UP001189624">
    <property type="component" value="Chromosome 10"/>
</dbReference>
<feature type="compositionally biased region" description="Basic and acidic residues" evidence="1">
    <location>
        <begin position="13"/>
        <end position="23"/>
    </location>
</feature>
<evidence type="ECO:0000313" key="3">
    <source>
        <dbReference type="Proteomes" id="UP001189624"/>
    </source>
</evidence>
<dbReference type="EMBL" id="OY731407">
    <property type="protein sequence ID" value="CAJ1976523.1"/>
    <property type="molecule type" value="Genomic_DNA"/>
</dbReference>
<keyword evidence="3" id="KW-1185">Reference proteome</keyword>
<reference evidence="2" key="1">
    <citation type="submission" date="2023-10" db="EMBL/GenBank/DDBJ databases">
        <authorList>
            <person name="Domelevo Entfellner J.-B."/>
        </authorList>
    </citation>
    <scope>NUCLEOTIDE SEQUENCE</scope>
</reference>
<evidence type="ECO:0000313" key="2">
    <source>
        <dbReference type="EMBL" id="CAJ1976523.1"/>
    </source>
</evidence>
<gene>
    <name evidence="2" type="ORF">AYBTSS11_LOCUS28661</name>
</gene>
<dbReference type="AlphaFoldDB" id="A0AA86W174"/>
<organism evidence="2 3">
    <name type="scientific">Sphenostylis stenocarpa</name>
    <dbReference type="NCBI Taxonomy" id="92480"/>
    <lineage>
        <taxon>Eukaryota</taxon>
        <taxon>Viridiplantae</taxon>
        <taxon>Streptophyta</taxon>
        <taxon>Embryophyta</taxon>
        <taxon>Tracheophyta</taxon>
        <taxon>Spermatophyta</taxon>
        <taxon>Magnoliopsida</taxon>
        <taxon>eudicotyledons</taxon>
        <taxon>Gunneridae</taxon>
        <taxon>Pentapetalae</taxon>
        <taxon>rosids</taxon>
        <taxon>fabids</taxon>
        <taxon>Fabales</taxon>
        <taxon>Fabaceae</taxon>
        <taxon>Papilionoideae</taxon>
        <taxon>50 kb inversion clade</taxon>
        <taxon>NPAAA clade</taxon>
        <taxon>indigoferoid/millettioid clade</taxon>
        <taxon>Phaseoleae</taxon>
        <taxon>Sphenostylis</taxon>
    </lineage>
</organism>
<accession>A0AA86W174</accession>
<sequence length="109" mass="12125">MSKKIWGEGVNELVKKPKSDRKSATKTPKGEAANRSAGRPKAKPLLEPSALLAELPESGKHDDDDLDEDDMKKGLTLIGELKRKELEGKWKILRHSEMELFVNRSCGAD</sequence>
<evidence type="ECO:0000256" key="1">
    <source>
        <dbReference type="SAM" id="MobiDB-lite"/>
    </source>
</evidence>
<dbReference type="Gramene" id="rna-AYBTSS11_LOCUS28661">
    <property type="protein sequence ID" value="CAJ1976523.1"/>
    <property type="gene ID" value="gene-AYBTSS11_LOCUS28661"/>
</dbReference>
<feature type="region of interest" description="Disordered" evidence="1">
    <location>
        <begin position="1"/>
        <end position="68"/>
    </location>
</feature>